<comment type="caution">
    <text evidence="1">The sequence shown here is derived from an EMBL/GenBank/DDBJ whole genome shotgun (WGS) entry which is preliminary data.</text>
</comment>
<accession>A0A414HF41</accession>
<dbReference type="EMBL" id="QSJM01000010">
    <property type="protein sequence ID" value="RHD83143.1"/>
    <property type="molecule type" value="Genomic_DNA"/>
</dbReference>
<dbReference type="AlphaFoldDB" id="A0A414HF41"/>
<dbReference type="Proteomes" id="UP000283429">
    <property type="component" value="Unassembled WGS sequence"/>
</dbReference>
<protein>
    <submittedName>
        <fullName evidence="1">Uncharacterized protein</fullName>
    </submittedName>
</protein>
<evidence type="ECO:0000313" key="1">
    <source>
        <dbReference type="EMBL" id="RHD83143.1"/>
    </source>
</evidence>
<gene>
    <name evidence="1" type="ORF">DW783_04905</name>
</gene>
<reference evidence="1 2" key="1">
    <citation type="submission" date="2018-08" db="EMBL/GenBank/DDBJ databases">
        <title>A genome reference for cultivated species of the human gut microbiota.</title>
        <authorList>
            <person name="Zou Y."/>
            <person name="Xue W."/>
            <person name="Luo G."/>
        </authorList>
    </citation>
    <scope>NUCLEOTIDE SEQUENCE [LARGE SCALE GENOMIC DNA]</scope>
    <source>
        <strain evidence="1 2">AM30-40</strain>
    </source>
</reference>
<dbReference type="RefSeq" id="WP_101602695.1">
    <property type="nucleotide sequence ID" value="NZ_JADNJS010000056.1"/>
</dbReference>
<evidence type="ECO:0000313" key="2">
    <source>
        <dbReference type="Proteomes" id="UP000283429"/>
    </source>
</evidence>
<sequence length="81" mass="9338">MTREKKKITIEVDPLQGAVTIGLLKGIFPSIIRQLEIQGGDKLHFTKVDDMQEVLEEIYEKCIRETDIRKKLLEMGIELPN</sequence>
<organism evidence="1 2">
    <name type="scientific">Phocaeicola vulgatus</name>
    <name type="common">Bacteroides vulgatus</name>
    <dbReference type="NCBI Taxonomy" id="821"/>
    <lineage>
        <taxon>Bacteria</taxon>
        <taxon>Pseudomonadati</taxon>
        <taxon>Bacteroidota</taxon>
        <taxon>Bacteroidia</taxon>
        <taxon>Bacteroidales</taxon>
        <taxon>Bacteroidaceae</taxon>
        <taxon>Phocaeicola</taxon>
    </lineage>
</organism>
<name>A0A414HF41_PHOVU</name>
<proteinExistence type="predicted"/>